<organism evidence="12 13">
    <name type="scientific">Rehmannia glutinosa</name>
    <name type="common">Chinese foxglove</name>
    <dbReference type="NCBI Taxonomy" id="99300"/>
    <lineage>
        <taxon>Eukaryota</taxon>
        <taxon>Viridiplantae</taxon>
        <taxon>Streptophyta</taxon>
        <taxon>Embryophyta</taxon>
        <taxon>Tracheophyta</taxon>
        <taxon>Spermatophyta</taxon>
        <taxon>Magnoliopsida</taxon>
        <taxon>eudicotyledons</taxon>
        <taxon>Gunneridae</taxon>
        <taxon>Pentapetalae</taxon>
        <taxon>asterids</taxon>
        <taxon>lamiids</taxon>
        <taxon>Lamiales</taxon>
        <taxon>Orobanchaceae</taxon>
        <taxon>Rehmannieae</taxon>
        <taxon>Rehmannia</taxon>
    </lineage>
</organism>
<evidence type="ECO:0000256" key="3">
    <source>
        <dbReference type="ARBA" id="ARBA00022801"/>
    </source>
</evidence>
<dbReference type="InterPro" id="IPR030386">
    <property type="entry name" value="G_GB1_RHD3_dom"/>
</dbReference>
<dbReference type="Gene3D" id="3.40.50.300">
    <property type="entry name" value="P-loop containing nucleotide triphosphate hydrolases"/>
    <property type="match status" value="1"/>
</dbReference>
<dbReference type="PANTHER" id="PTHR45923:SF2">
    <property type="entry name" value="PROTEIN SEY1"/>
    <property type="match status" value="1"/>
</dbReference>
<accession>A0ABR0WME9</accession>
<keyword evidence="13" id="KW-1185">Reference proteome</keyword>
<keyword evidence="6" id="KW-0342">GTP-binding</keyword>
<dbReference type="PANTHER" id="PTHR45923">
    <property type="entry name" value="PROTEIN SEY1"/>
    <property type="match status" value="1"/>
</dbReference>
<proteinExistence type="inferred from homology"/>
<dbReference type="InterPro" id="IPR008803">
    <property type="entry name" value="RHD3/Sey1"/>
</dbReference>
<feature type="region of interest" description="Disordered" evidence="9">
    <location>
        <begin position="841"/>
        <end position="895"/>
    </location>
</feature>
<comment type="similarity">
    <text evidence="8">Belongs to the TRAFAC class dynamin-like GTPase superfamily. GB1/RHD3 GTPase family.</text>
</comment>
<name>A0ABR0WME9_REHGL</name>
<keyword evidence="4" id="KW-0256">Endoplasmic reticulum</keyword>
<evidence type="ECO:0000313" key="12">
    <source>
        <dbReference type="EMBL" id="KAK6148716.1"/>
    </source>
</evidence>
<evidence type="ECO:0000256" key="4">
    <source>
        <dbReference type="ARBA" id="ARBA00022824"/>
    </source>
</evidence>
<dbReference type="Proteomes" id="UP001318860">
    <property type="component" value="Unassembled WGS sequence"/>
</dbReference>
<feature type="compositionally biased region" description="Low complexity" evidence="9">
    <location>
        <begin position="863"/>
        <end position="881"/>
    </location>
</feature>
<evidence type="ECO:0000256" key="10">
    <source>
        <dbReference type="SAM" id="Phobius"/>
    </source>
</evidence>
<feature type="domain" description="GB1/RHD3-type G" evidence="11">
    <location>
        <begin position="69"/>
        <end position="280"/>
    </location>
</feature>
<comment type="caution">
    <text evidence="12">The sequence shown here is derived from an EMBL/GenBank/DDBJ whole genome shotgun (WGS) entry which is preliminary data.</text>
</comment>
<evidence type="ECO:0000256" key="2">
    <source>
        <dbReference type="ARBA" id="ARBA00022741"/>
    </source>
</evidence>
<dbReference type="Pfam" id="PF20428">
    <property type="entry name" value="Sey1_3HB"/>
    <property type="match status" value="2"/>
</dbReference>
<dbReference type="InterPro" id="IPR027417">
    <property type="entry name" value="P-loop_NTPase"/>
</dbReference>
<dbReference type="EMBL" id="JABTTQ020000009">
    <property type="protein sequence ID" value="KAK6148716.1"/>
    <property type="molecule type" value="Genomic_DNA"/>
</dbReference>
<evidence type="ECO:0000256" key="9">
    <source>
        <dbReference type="SAM" id="MobiDB-lite"/>
    </source>
</evidence>
<keyword evidence="5 10" id="KW-1133">Transmembrane helix</keyword>
<keyword evidence="7 10" id="KW-0472">Membrane</keyword>
<evidence type="ECO:0000256" key="5">
    <source>
        <dbReference type="ARBA" id="ARBA00022989"/>
    </source>
</evidence>
<dbReference type="SUPFAM" id="SSF52540">
    <property type="entry name" value="P-loop containing nucleoside triphosphate hydrolases"/>
    <property type="match status" value="1"/>
</dbReference>
<evidence type="ECO:0000256" key="1">
    <source>
        <dbReference type="ARBA" id="ARBA00022692"/>
    </source>
</evidence>
<evidence type="ECO:0000256" key="8">
    <source>
        <dbReference type="PROSITE-ProRule" id="PRU01052"/>
    </source>
</evidence>
<dbReference type="InterPro" id="IPR046758">
    <property type="entry name" value="Sey1/RHD3-like_3HB"/>
</dbReference>
<gene>
    <name evidence="12" type="ORF">DH2020_016241</name>
</gene>
<evidence type="ECO:0000256" key="7">
    <source>
        <dbReference type="ARBA" id="ARBA00023136"/>
    </source>
</evidence>
<feature type="compositionally biased region" description="Polar residues" evidence="9">
    <location>
        <begin position="843"/>
        <end position="862"/>
    </location>
</feature>
<protein>
    <recommendedName>
        <fullName evidence="11">GB1/RHD3-type G domain-containing protein</fullName>
    </recommendedName>
</protein>
<keyword evidence="1 10" id="KW-0812">Transmembrane</keyword>
<evidence type="ECO:0000256" key="6">
    <source>
        <dbReference type="ARBA" id="ARBA00023134"/>
    </source>
</evidence>
<dbReference type="Pfam" id="PF05879">
    <property type="entry name" value="RHD3_GTPase"/>
    <property type="match status" value="2"/>
</dbReference>
<keyword evidence="3" id="KW-0378">Hydrolase</keyword>
<dbReference type="PROSITE" id="PS51715">
    <property type="entry name" value="G_GB1_RHD3"/>
    <property type="match status" value="1"/>
</dbReference>
<sequence length="895" mass="99798">MLLRSAYKHYYSHLRPLSALIFVCCSCCIVQFNNKSDNCCSTHLIDGDGTFNVVGIDKFMKEVKLAECGLSYAVVAIMGPQSSGKSTLLNHLFGTNFREMDAFKGRHALVDSALIFLCVFSRKPQQHDSGTYALTYCFLSVHLSLIRIVRSCGDDTAFEKQSALFALAVSDIVLINMWCHDIGREQAANKPLLKTVFQVSHCWFLTSSSIPLFLHPLGKIWDSVPKPEAHKETPLSEFFNVEVVALSSYEEKEEQFKEQVASLRQRFFHSIAPGGLAGDRRGVVPASGFSFSAQQIWKVIKENKDLDLPAHKVMVATVRCEEIANEKFSSFIANEEWRHLEETVQYQLVPGFGRKLTSILDVCLSEYDTEATYFDESVRSTKRKQLEEKLLQLVQPAYQFMLGHIRSGTLDKFKAAFDSSLNEGKGFAAAARDCTEYFMSQFDEASAGADIDQANWDSSKVREKLRRDIDAHIAAVREAKLSELTTMYEGAKSVAVIFEYKELASNIDSWFQILTPTDLVHLFVFLGYAMQSFPTDKFYMQKKLNEAISGPVEALLDGASNDTWPAIRKLFRRETETAVTGFSGALSGFEMDEVTKDKMLSRLEDHARGLVEAKAKEEAGRVLIRMKDRFSTLFSQDSDSMPRVWTGKEDIRAITKTARSASLKILSVMAAIRLDDDADNIESTLSLALVDPKAAASTNRSISVDPLASSSWDEVPSSKTLLTPVQCKSLWRQFKSETEYTVSQAIAAQEASRRNNNWLPPPWAIVALFVLGFNEFMTLLRNPLYLGVIFVGFLLIKALWVQLDISGEFRNGALPGILSLSTKFLPTVMNLLRKLAEEGQGHANANPQQNRPLPAKSVQSGTNDNSNLSSSASSEVTSSENGNEYSSPSAHHKTQ</sequence>
<evidence type="ECO:0000313" key="13">
    <source>
        <dbReference type="Proteomes" id="UP001318860"/>
    </source>
</evidence>
<feature type="transmembrane region" description="Helical" evidence="10">
    <location>
        <begin position="784"/>
        <end position="801"/>
    </location>
</feature>
<evidence type="ECO:0000259" key="11">
    <source>
        <dbReference type="PROSITE" id="PS51715"/>
    </source>
</evidence>
<keyword evidence="2" id="KW-0547">Nucleotide-binding</keyword>
<reference evidence="12 13" key="1">
    <citation type="journal article" date="2021" name="Comput. Struct. Biotechnol. J.">
        <title>De novo genome assembly of the potent medicinal plant Rehmannia glutinosa using nanopore technology.</title>
        <authorList>
            <person name="Ma L."/>
            <person name="Dong C."/>
            <person name="Song C."/>
            <person name="Wang X."/>
            <person name="Zheng X."/>
            <person name="Niu Y."/>
            <person name="Chen S."/>
            <person name="Feng W."/>
        </authorList>
    </citation>
    <scope>NUCLEOTIDE SEQUENCE [LARGE SCALE GENOMIC DNA]</scope>
    <source>
        <strain evidence="12">DH-2019</strain>
    </source>
</reference>